<reference evidence="2" key="3">
    <citation type="journal article" date="2021" name="PeerJ">
        <title>Extensive microbial diversity within the chicken gut microbiome revealed by metagenomics and culture.</title>
        <authorList>
            <person name="Gilroy R."/>
            <person name="Ravi A."/>
            <person name="Getino M."/>
            <person name="Pursley I."/>
            <person name="Horton D.L."/>
            <person name="Alikhan N.F."/>
            <person name="Baker D."/>
            <person name="Gharbi K."/>
            <person name="Hall N."/>
            <person name="Watson M."/>
            <person name="Adriaenssens E.M."/>
            <person name="Foster-Nyarko E."/>
            <person name="Jarju S."/>
            <person name="Secka A."/>
            <person name="Antonio M."/>
            <person name="Oren A."/>
            <person name="Chaudhuri R.R."/>
            <person name="La Ragione R."/>
            <person name="Hildebrand F."/>
            <person name="Pallen M.J."/>
        </authorList>
    </citation>
    <scope>NUCLEOTIDE SEQUENCE</scope>
    <source>
        <strain evidence="2">CHK193-16274</strain>
    </source>
</reference>
<dbReference type="SMART" id="SM00530">
    <property type="entry name" value="HTH_XRE"/>
    <property type="match status" value="1"/>
</dbReference>
<dbReference type="AlphaFoldDB" id="A0A1Y4QG45"/>
<name>A0A1Y4QG45_9FIRM</name>
<dbReference type="Gene3D" id="1.10.260.40">
    <property type="entry name" value="lambda repressor-like DNA-binding domains"/>
    <property type="match status" value="1"/>
</dbReference>
<accession>A0A1Y4QG45</accession>
<reference evidence="3" key="2">
    <citation type="journal article" date="2018" name="BMC Genomics">
        <title>Whole genome sequencing and function prediction of 133 gut anaerobes isolated from chicken caecum in pure cultures.</title>
        <authorList>
            <person name="Medvecky M."/>
            <person name="Cejkova D."/>
            <person name="Polansky O."/>
            <person name="Karasova D."/>
            <person name="Kubasova T."/>
            <person name="Cizek A."/>
            <person name="Rychlik I."/>
        </authorList>
    </citation>
    <scope>NUCLEOTIDE SEQUENCE</scope>
    <source>
        <strain evidence="3">An149</strain>
    </source>
</reference>
<comment type="caution">
    <text evidence="3">The sequence shown here is derived from an EMBL/GenBank/DDBJ whole genome shotgun (WGS) entry which is preliminary data.</text>
</comment>
<evidence type="ECO:0000313" key="4">
    <source>
        <dbReference type="Proteomes" id="UP000196258"/>
    </source>
</evidence>
<evidence type="ECO:0000259" key="1">
    <source>
        <dbReference type="PROSITE" id="PS50943"/>
    </source>
</evidence>
<gene>
    <name evidence="3" type="ORF">B5E91_11300</name>
    <name evidence="2" type="ORF">K8V91_02820</name>
</gene>
<dbReference type="InterPro" id="IPR001387">
    <property type="entry name" value="Cro/C1-type_HTH"/>
</dbReference>
<sequence>MSVGLILKQIRKLKNISQKDIAEILNVSVSSIYRFENGGKISFDNYLKYCVYLEVFPYIPLIICNNDKLLLLYHKIYQSNLNREMKDLILSILVQELSEGILQHVEQIFFKLDAKIMDDKIKII</sequence>
<dbReference type="CDD" id="cd00093">
    <property type="entry name" value="HTH_XRE"/>
    <property type="match status" value="1"/>
</dbReference>
<dbReference type="Pfam" id="PF01381">
    <property type="entry name" value="HTH_3"/>
    <property type="match status" value="1"/>
</dbReference>
<dbReference type="Proteomes" id="UP000749320">
    <property type="component" value="Unassembled WGS sequence"/>
</dbReference>
<dbReference type="InterPro" id="IPR010982">
    <property type="entry name" value="Lambda_DNA-bd_dom_sf"/>
</dbReference>
<dbReference type="GO" id="GO:0003677">
    <property type="term" value="F:DNA binding"/>
    <property type="evidence" value="ECO:0007669"/>
    <property type="project" value="InterPro"/>
</dbReference>
<dbReference type="Proteomes" id="UP000196258">
    <property type="component" value="Unassembled WGS sequence"/>
</dbReference>
<dbReference type="RefSeq" id="WP_087257685.1">
    <property type="nucleotide sequence ID" value="NZ_CAJFOD010000078.1"/>
</dbReference>
<proteinExistence type="predicted"/>
<reference evidence="4" key="1">
    <citation type="submission" date="2017-04" db="EMBL/GenBank/DDBJ databases">
        <title>Function of individual gut microbiota members based on whole genome sequencing of pure cultures obtained from chicken caecum.</title>
        <authorList>
            <person name="Medvecky M."/>
            <person name="Cejkova D."/>
            <person name="Polansky O."/>
            <person name="Karasova D."/>
            <person name="Kubasova T."/>
            <person name="Cizek A."/>
            <person name="Rychlik I."/>
        </authorList>
    </citation>
    <scope>NUCLEOTIDE SEQUENCE [LARGE SCALE GENOMIC DNA]</scope>
    <source>
        <strain evidence="4">An149</strain>
    </source>
</reference>
<protein>
    <submittedName>
        <fullName evidence="2">Helix-turn-helix domain-containing protein</fullName>
    </submittedName>
</protein>
<feature type="domain" description="HTH cro/C1-type" evidence="1">
    <location>
        <begin position="7"/>
        <end position="59"/>
    </location>
</feature>
<dbReference type="PROSITE" id="PS50943">
    <property type="entry name" value="HTH_CROC1"/>
    <property type="match status" value="1"/>
</dbReference>
<dbReference type="EMBL" id="DYWV01000100">
    <property type="protein sequence ID" value="HJF39833.1"/>
    <property type="molecule type" value="Genomic_DNA"/>
</dbReference>
<dbReference type="SUPFAM" id="SSF47413">
    <property type="entry name" value="lambda repressor-like DNA-binding domains"/>
    <property type="match status" value="1"/>
</dbReference>
<dbReference type="EMBL" id="NFLB01000014">
    <property type="protein sequence ID" value="OUQ04100.1"/>
    <property type="molecule type" value="Genomic_DNA"/>
</dbReference>
<evidence type="ECO:0000313" key="2">
    <source>
        <dbReference type="EMBL" id="HJF39833.1"/>
    </source>
</evidence>
<evidence type="ECO:0000313" key="3">
    <source>
        <dbReference type="EMBL" id="OUQ04100.1"/>
    </source>
</evidence>
<organism evidence="3 4">
    <name type="scientific">Thomasclavelia spiroformis</name>
    <dbReference type="NCBI Taxonomy" id="29348"/>
    <lineage>
        <taxon>Bacteria</taxon>
        <taxon>Bacillati</taxon>
        <taxon>Bacillota</taxon>
        <taxon>Erysipelotrichia</taxon>
        <taxon>Erysipelotrichales</taxon>
        <taxon>Coprobacillaceae</taxon>
        <taxon>Thomasclavelia</taxon>
    </lineage>
</organism>
<reference evidence="2" key="4">
    <citation type="submission" date="2021-09" db="EMBL/GenBank/DDBJ databases">
        <authorList>
            <person name="Gilroy R."/>
        </authorList>
    </citation>
    <scope>NUCLEOTIDE SEQUENCE</scope>
    <source>
        <strain evidence="2">CHK193-16274</strain>
    </source>
</reference>